<dbReference type="InterPro" id="IPR029787">
    <property type="entry name" value="Nucleotide_cyclase"/>
</dbReference>
<dbReference type="EMBL" id="BAABJY010000001">
    <property type="protein sequence ID" value="GAA4858186.1"/>
    <property type="molecule type" value="Genomic_DNA"/>
</dbReference>
<dbReference type="Pfam" id="PF02518">
    <property type="entry name" value="HATPase_c"/>
    <property type="match status" value="1"/>
</dbReference>
<dbReference type="SUPFAM" id="SSF55073">
    <property type="entry name" value="Nucleotide cyclase"/>
    <property type="match status" value="1"/>
</dbReference>
<dbReference type="SMART" id="SM00387">
    <property type="entry name" value="HATPase_c"/>
    <property type="match status" value="1"/>
</dbReference>
<dbReference type="InterPro" id="IPR036890">
    <property type="entry name" value="HATPase_C_sf"/>
</dbReference>
<feature type="domain" description="Histidine kinase" evidence="4">
    <location>
        <begin position="324"/>
        <end position="540"/>
    </location>
</feature>
<dbReference type="Gene3D" id="1.10.287.130">
    <property type="match status" value="1"/>
</dbReference>
<dbReference type="InterPro" id="IPR036097">
    <property type="entry name" value="HisK_dim/P_sf"/>
</dbReference>
<keyword evidence="3" id="KW-0597">Phosphoprotein</keyword>
<dbReference type="Proteomes" id="UP001501323">
    <property type="component" value="Unassembled WGS sequence"/>
</dbReference>
<dbReference type="CDD" id="cd01949">
    <property type="entry name" value="GGDEF"/>
    <property type="match status" value="1"/>
</dbReference>
<feature type="domain" description="GGDEF" evidence="5">
    <location>
        <begin position="121"/>
        <end position="253"/>
    </location>
</feature>
<dbReference type="PANTHER" id="PTHR46663">
    <property type="entry name" value="DIGUANYLATE CYCLASE DGCT-RELATED"/>
    <property type="match status" value="1"/>
</dbReference>
<evidence type="ECO:0000256" key="2">
    <source>
        <dbReference type="ARBA" id="ARBA00012438"/>
    </source>
</evidence>
<dbReference type="EC" id="2.7.13.3" evidence="2"/>
<dbReference type="InterPro" id="IPR000160">
    <property type="entry name" value="GGDEF_dom"/>
</dbReference>
<dbReference type="InterPro" id="IPR003594">
    <property type="entry name" value="HATPase_dom"/>
</dbReference>
<dbReference type="Gene3D" id="3.30.565.10">
    <property type="entry name" value="Histidine kinase-like ATPase, C-terminal domain"/>
    <property type="match status" value="1"/>
</dbReference>
<gene>
    <name evidence="6" type="ORF">GCM10023332_07470</name>
</gene>
<dbReference type="SMART" id="SM00267">
    <property type="entry name" value="GGDEF"/>
    <property type="match status" value="1"/>
</dbReference>
<dbReference type="PANTHER" id="PTHR46663:SF3">
    <property type="entry name" value="SLL0267 PROTEIN"/>
    <property type="match status" value="1"/>
</dbReference>
<organism evidence="6 7">
    <name type="scientific">Luteimonas vadosa</name>
    <dbReference type="NCBI Taxonomy" id="1165507"/>
    <lineage>
        <taxon>Bacteria</taxon>
        <taxon>Pseudomonadati</taxon>
        <taxon>Pseudomonadota</taxon>
        <taxon>Gammaproteobacteria</taxon>
        <taxon>Lysobacterales</taxon>
        <taxon>Lysobacteraceae</taxon>
        <taxon>Luteimonas</taxon>
    </lineage>
</organism>
<keyword evidence="7" id="KW-1185">Reference proteome</keyword>
<name>A0ABP9DW85_9GAMM</name>
<sequence>MDKSIATLTDANVSDATTAARELSRLHERTDDERAVLARLQGEVAQAAKGLGGMRSAQLIEANERLVLAMVHAQSVADRAAKAFEEALRPSEHDPLTALPNRLLLLDRLAQAIEHARRHKVRLAMLFLDLDNFKQVNDTLGHAAGDRILRIVGQRLVASVRATDTVSRHGGDEFLILLSEIDRPAVAVQVADKATAALAAPCRVGRHLLQLEASIGISFYPDDGEDAQTLIDRADVAMYRAKRSSSGSAVFDARVLDEVGGTPPETVSPLPLPLATAPGLPHDTLLNSQLQEANGRLILAALSAQQLQAAAVRAHGQQQEFLAVIAHELRNPLASIRLANSIQQSDEAPASAKARHIVDQEVERMARMVDDLLDLARVNTGKLRLKSEILDMAELFGDAVDGCRPRFDARRQSLSVQVPDQVMPVYGDATRLMQVLTNLLDNASKYTPEGGEIALGVQVLEDVVVTTVSDNGIGIAVDTLPRVFEQFLQDSQARDFNDSGIGVGLTIVRELVEAHGGTVLATSAGIGCGSRFVVSLPLTSISLPAEKS</sequence>
<dbReference type="SUPFAM" id="SSF47384">
    <property type="entry name" value="Homodimeric domain of signal transducing histidine kinase"/>
    <property type="match status" value="1"/>
</dbReference>
<evidence type="ECO:0000256" key="3">
    <source>
        <dbReference type="ARBA" id="ARBA00022553"/>
    </source>
</evidence>
<dbReference type="InterPro" id="IPR052163">
    <property type="entry name" value="DGC-Regulatory_Protein"/>
</dbReference>
<dbReference type="InterPro" id="IPR003661">
    <property type="entry name" value="HisK_dim/P_dom"/>
</dbReference>
<proteinExistence type="predicted"/>
<dbReference type="SUPFAM" id="SSF55874">
    <property type="entry name" value="ATPase domain of HSP90 chaperone/DNA topoisomerase II/histidine kinase"/>
    <property type="match status" value="1"/>
</dbReference>
<dbReference type="InterPro" id="IPR004358">
    <property type="entry name" value="Sig_transdc_His_kin-like_C"/>
</dbReference>
<evidence type="ECO:0000259" key="5">
    <source>
        <dbReference type="PROSITE" id="PS50887"/>
    </source>
</evidence>
<dbReference type="SMART" id="SM00388">
    <property type="entry name" value="HisKA"/>
    <property type="match status" value="1"/>
</dbReference>
<dbReference type="CDD" id="cd00075">
    <property type="entry name" value="HATPase"/>
    <property type="match status" value="1"/>
</dbReference>
<evidence type="ECO:0000313" key="6">
    <source>
        <dbReference type="EMBL" id="GAA4858186.1"/>
    </source>
</evidence>
<dbReference type="Pfam" id="PF00512">
    <property type="entry name" value="HisKA"/>
    <property type="match status" value="1"/>
</dbReference>
<evidence type="ECO:0000256" key="1">
    <source>
        <dbReference type="ARBA" id="ARBA00000085"/>
    </source>
</evidence>
<dbReference type="PROSITE" id="PS50109">
    <property type="entry name" value="HIS_KIN"/>
    <property type="match status" value="1"/>
</dbReference>
<dbReference type="CDD" id="cd00082">
    <property type="entry name" value="HisKA"/>
    <property type="match status" value="1"/>
</dbReference>
<protein>
    <recommendedName>
        <fullName evidence="2">histidine kinase</fullName>
        <ecNumber evidence="2">2.7.13.3</ecNumber>
    </recommendedName>
</protein>
<dbReference type="PRINTS" id="PR00344">
    <property type="entry name" value="BCTRLSENSOR"/>
</dbReference>
<evidence type="ECO:0000259" key="4">
    <source>
        <dbReference type="PROSITE" id="PS50109"/>
    </source>
</evidence>
<dbReference type="InterPro" id="IPR043128">
    <property type="entry name" value="Rev_trsase/Diguanyl_cyclase"/>
</dbReference>
<dbReference type="InterPro" id="IPR005467">
    <property type="entry name" value="His_kinase_dom"/>
</dbReference>
<dbReference type="Pfam" id="PF00990">
    <property type="entry name" value="GGDEF"/>
    <property type="match status" value="1"/>
</dbReference>
<dbReference type="RefSeq" id="WP_345294147.1">
    <property type="nucleotide sequence ID" value="NZ_BAABJY010000001.1"/>
</dbReference>
<comment type="caution">
    <text evidence="6">The sequence shown here is derived from an EMBL/GenBank/DDBJ whole genome shotgun (WGS) entry which is preliminary data.</text>
</comment>
<accession>A0ABP9DW85</accession>
<comment type="catalytic activity">
    <reaction evidence="1">
        <text>ATP + protein L-histidine = ADP + protein N-phospho-L-histidine.</text>
        <dbReference type="EC" id="2.7.13.3"/>
    </reaction>
</comment>
<dbReference type="NCBIfam" id="TIGR00254">
    <property type="entry name" value="GGDEF"/>
    <property type="match status" value="1"/>
</dbReference>
<evidence type="ECO:0000313" key="7">
    <source>
        <dbReference type="Proteomes" id="UP001501323"/>
    </source>
</evidence>
<dbReference type="PROSITE" id="PS50887">
    <property type="entry name" value="GGDEF"/>
    <property type="match status" value="1"/>
</dbReference>
<reference evidence="7" key="1">
    <citation type="journal article" date="2019" name="Int. J. Syst. Evol. Microbiol.">
        <title>The Global Catalogue of Microorganisms (GCM) 10K type strain sequencing project: providing services to taxonomists for standard genome sequencing and annotation.</title>
        <authorList>
            <consortium name="The Broad Institute Genomics Platform"/>
            <consortium name="The Broad Institute Genome Sequencing Center for Infectious Disease"/>
            <person name="Wu L."/>
            <person name="Ma J."/>
        </authorList>
    </citation>
    <scope>NUCLEOTIDE SEQUENCE [LARGE SCALE GENOMIC DNA]</scope>
    <source>
        <strain evidence="7">JCM 18392</strain>
    </source>
</reference>
<dbReference type="Gene3D" id="3.30.70.270">
    <property type="match status" value="1"/>
</dbReference>